<feature type="compositionally biased region" description="Polar residues" evidence="1">
    <location>
        <begin position="1"/>
        <end position="21"/>
    </location>
</feature>
<sequence length="523" mass="56677">MPKSTRTQPRATRSATRSTAPISLAARGRVNRTRSKSLTSVVDSNRAPTPVAGPRDRISPTVSPLRSFAEVVTMGLTVPALSRPVSPTIGIVVNGGSNAPKDNNNKFELSTVVEGSIGTDPVSPVEDPRDNRGWIPIVQKARKAKSLDSLGKSSKQKLAQDSGNSTDNEDLKFSTTPRNNQFHTQADTKASAEVFEDRCKASTTHSTEHREVLDTSKGEGPSRKGKGPDPRNWGGAELTDEELDIDVQRVAMASWKLAKEIGEGVVPDPNEFTSDDDNGGGAPSMGGNHAQGIWFDPLSIELQRELAESKVRSARLAELLWNHHTQGKVFNHNWKLFGIGNSAVVDTAVPASIPSGVHVSGPCFPPPTISERKSSVVTRVSNQGSDHGGHSTDHDPPKKKPRSGSPIPQDRKRRKSRHKSVMETLFEKRDRQFKSSPPPSSPSEPSSSDSEGDSSVSTSEEYSDPPGRGRPKHRKKHTSVKAWIKPQEPATYDGVADANMFVKFVQDSNDYVLDGGVARQKHV</sequence>
<feature type="region of interest" description="Disordered" evidence="1">
    <location>
        <begin position="266"/>
        <end position="290"/>
    </location>
</feature>
<gene>
    <name evidence="2" type="ORF">JAAARDRAFT_197139</name>
</gene>
<accession>A0A067PFJ2</accession>
<dbReference type="EMBL" id="KL197732">
    <property type="protein sequence ID" value="KDQ53683.1"/>
    <property type="molecule type" value="Genomic_DNA"/>
</dbReference>
<keyword evidence="3" id="KW-1185">Reference proteome</keyword>
<feature type="compositionally biased region" description="Basic and acidic residues" evidence="1">
    <location>
        <begin position="387"/>
        <end position="398"/>
    </location>
</feature>
<organism evidence="2 3">
    <name type="scientific">Jaapia argillacea MUCL 33604</name>
    <dbReference type="NCBI Taxonomy" id="933084"/>
    <lineage>
        <taxon>Eukaryota</taxon>
        <taxon>Fungi</taxon>
        <taxon>Dikarya</taxon>
        <taxon>Basidiomycota</taxon>
        <taxon>Agaricomycotina</taxon>
        <taxon>Agaricomycetes</taxon>
        <taxon>Agaricomycetidae</taxon>
        <taxon>Jaapiales</taxon>
        <taxon>Jaapiaceae</taxon>
        <taxon>Jaapia</taxon>
    </lineage>
</organism>
<reference evidence="3" key="1">
    <citation type="journal article" date="2014" name="Proc. Natl. Acad. Sci. U.S.A.">
        <title>Extensive sampling of basidiomycete genomes demonstrates inadequacy of the white-rot/brown-rot paradigm for wood decay fungi.</title>
        <authorList>
            <person name="Riley R."/>
            <person name="Salamov A.A."/>
            <person name="Brown D.W."/>
            <person name="Nagy L.G."/>
            <person name="Floudas D."/>
            <person name="Held B.W."/>
            <person name="Levasseur A."/>
            <person name="Lombard V."/>
            <person name="Morin E."/>
            <person name="Otillar R."/>
            <person name="Lindquist E.A."/>
            <person name="Sun H."/>
            <person name="LaButti K.M."/>
            <person name="Schmutz J."/>
            <person name="Jabbour D."/>
            <person name="Luo H."/>
            <person name="Baker S.E."/>
            <person name="Pisabarro A.G."/>
            <person name="Walton J.D."/>
            <person name="Blanchette R.A."/>
            <person name="Henrissat B."/>
            <person name="Martin F."/>
            <person name="Cullen D."/>
            <person name="Hibbett D.S."/>
            <person name="Grigoriev I.V."/>
        </authorList>
    </citation>
    <scope>NUCLEOTIDE SEQUENCE [LARGE SCALE GENOMIC DNA]</scope>
    <source>
        <strain evidence="3">MUCL 33604</strain>
    </source>
</reference>
<feature type="compositionally biased region" description="Basic and acidic residues" evidence="1">
    <location>
        <begin position="195"/>
        <end position="229"/>
    </location>
</feature>
<evidence type="ECO:0000313" key="2">
    <source>
        <dbReference type="EMBL" id="KDQ53683.1"/>
    </source>
</evidence>
<feature type="region of interest" description="Disordered" evidence="1">
    <location>
        <begin position="357"/>
        <end position="482"/>
    </location>
</feature>
<feature type="compositionally biased region" description="Basic residues" evidence="1">
    <location>
        <begin position="469"/>
        <end position="479"/>
    </location>
</feature>
<feature type="compositionally biased region" description="Polar residues" evidence="1">
    <location>
        <begin position="151"/>
        <end position="166"/>
    </location>
</feature>
<feature type="compositionally biased region" description="Polar residues" evidence="1">
    <location>
        <begin position="375"/>
        <end position="385"/>
    </location>
</feature>
<dbReference type="AlphaFoldDB" id="A0A067PFJ2"/>
<feature type="region of interest" description="Disordered" evidence="1">
    <location>
        <begin position="142"/>
        <end position="240"/>
    </location>
</feature>
<dbReference type="OrthoDB" id="2690296at2759"/>
<feature type="region of interest" description="Disordered" evidence="1">
    <location>
        <begin position="1"/>
        <end position="61"/>
    </location>
</feature>
<evidence type="ECO:0000256" key="1">
    <source>
        <dbReference type="SAM" id="MobiDB-lite"/>
    </source>
</evidence>
<evidence type="ECO:0000313" key="3">
    <source>
        <dbReference type="Proteomes" id="UP000027265"/>
    </source>
</evidence>
<feature type="compositionally biased region" description="Low complexity" evidence="1">
    <location>
        <begin position="443"/>
        <end position="460"/>
    </location>
</feature>
<dbReference type="STRING" id="933084.A0A067PFJ2"/>
<dbReference type="Proteomes" id="UP000027265">
    <property type="component" value="Unassembled WGS sequence"/>
</dbReference>
<protein>
    <submittedName>
        <fullName evidence="2">Uncharacterized protein</fullName>
    </submittedName>
</protein>
<proteinExistence type="predicted"/>
<name>A0A067PFJ2_9AGAM</name>
<feature type="compositionally biased region" description="Polar residues" evidence="1">
    <location>
        <begin position="173"/>
        <end position="188"/>
    </location>
</feature>
<feature type="compositionally biased region" description="Polar residues" evidence="1">
    <location>
        <begin position="36"/>
        <end position="47"/>
    </location>
</feature>
<dbReference type="HOGENOM" id="CLU_520798_0_0_1"/>
<dbReference type="InParanoid" id="A0A067PFJ2"/>